<name>A0A8X6V935_TRICX</name>
<dbReference type="Proteomes" id="UP000887159">
    <property type="component" value="Unassembled WGS sequence"/>
</dbReference>
<dbReference type="AlphaFoldDB" id="A0A8X6V935"/>
<protein>
    <submittedName>
        <fullName evidence="1">Uncharacterized protein</fullName>
    </submittedName>
</protein>
<dbReference type="EMBL" id="BMAU01021290">
    <property type="protein sequence ID" value="GFY09532.1"/>
    <property type="molecule type" value="Genomic_DNA"/>
</dbReference>
<sequence>MKIPSHEKNLNKIHPLDCTVISEEFFAVNDDNVPIMADKDIWEWIQKITIDADSDDENTAFVPTSSKMRNIMKNNMQSGIPQTNVFSHFCTISTLMTFRITPATKSVLSVLIESENIVIPAKNSQYYLGPEKDCG</sequence>
<gene>
    <name evidence="1" type="ORF">TNCV_4322111</name>
</gene>
<evidence type="ECO:0000313" key="2">
    <source>
        <dbReference type="Proteomes" id="UP000887159"/>
    </source>
</evidence>
<comment type="caution">
    <text evidence="1">The sequence shown here is derived from an EMBL/GenBank/DDBJ whole genome shotgun (WGS) entry which is preliminary data.</text>
</comment>
<organism evidence="1 2">
    <name type="scientific">Trichonephila clavipes</name>
    <name type="common">Golden silk orbweaver</name>
    <name type="synonym">Nephila clavipes</name>
    <dbReference type="NCBI Taxonomy" id="2585209"/>
    <lineage>
        <taxon>Eukaryota</taxon>
        <taxon>Metazoa</taxon>
        <taxon>Ecdysozoa</taxon>
        <taxon>Arthropoda</taxon>
        <taxon>Chelicerata</taxon>
        <taxon>Arachnida</taxon>
        <taxon>Araneae</taxon>
        <taxon>Araneomorphae</taxon>
        <taxon>Entelegynae</taxon>
        <taxon>Araneoidea</taxon>
        <taxon>Nephilidae</taxon>
        <taxon>Trichonephila</taxon>
    </lineage>
</organism>
<accession>A0A8X6V935</accession>
<keyword evidence="2" id="KW-1185">Reference proteome</keyword>
<reference evidence="1" key="1">
    <citation type="submission" date="2020-08" db="EMBL/GenBank/DDBJ databases">
        <title>Multicomponent nature underlies the extraordinary mechanical properties of spider dragline silk.</title>
        <authorList>
            <person name="Kono N."/>
            <person name="Nakamura H."/>
            <person name="Mori M."/>
            <person name="Yoshida Y."/>
            <person name="Ohtoshi R."/>
            <person name="Malay A.D."/>
            <person name="Moran D.A.P."/>
            <person name="Tomita M."/>
            <person name="Numata K."/>
            <person name="Arakawa K."/>
        </authorList>
    </citation>
    <scope>NUCLEOTIDE SEQUENCE</scope>
</reference>
<proteinExistence type="predicted"/>
<evidence type="ECO:0000313" key="1">
    <source>
        <dbReference type="EMBL" id="GFY09532.1"/>
    </source>
</evidence>